<dbReference type="Proteomes" id="UP000663860">
    <property type="component" value="Unassembled WGS sequence"/>
</dbReference>
<dbReference type="CDD" id="cd19757">
    <property type="entry name" value="Bbox1"/>
    <property type="match status" value="1"/>
</dbReference>
<dbReference type="InterPro" id="IPR011042">
    <property type="entry name" value="6-blade_b-propeller_TolB-like"/>
</dbReference>
<dbReference type="PROSITE" id="PS51125">
    <property type="entry name" value="NHL"/>
    <property type="match status" value="1"/>
</dbReference>
<dbReference type="GO" id="GO:0008270">
    <property type="term" value="F:zinc ion binding"/>
    <property type="evidence" value="ECO:0007669"/>
    <property type="project" value="UniProtKB-KW"/>
</dbReference>
<dbReference type="AlphaFoldDB" id="A0A813M825"/>
<dbReference type="Pfam" id="PF01436">
    <property type="entry name" value="NHL"/>
    <property type="match status" value="3"/>
</dbReference>
<evidence type="ECO:0000313" key="5">
    <source>
        <dbReference type="EMBL" id="CAF3867307.1"/>
    </source>
</evidence>
<dbReference type="GO" id="GO:0000209">
    <property type="term" value="P:protein polyubiquitination"/>
    <property type="evidence" value="ECO:0007669"/>
    <property type="project" value="TreeGrafter"/>
</dbReference>
<dbReference type="Proteomes" id="UP000663868">
    <property type="component" value="Unassembled WGS sequence"/>
</dbReference>
<dbReference type="GO" id="GO:0061630">
    <property type="term" value="F:ubiquitin protein ligase activity"/>
    <property type="evidence" value="ECO:0007669"/>
    <property type="project" value="TreeGrafter"/>
</dbReference>
<name>A0A813M825_9BILA</name>
<proteinExistence type="predicted"/>
<comment type="caution">
    <text evidence="4">The sequence shown here is derived from an EMBL/GenBank/DDBJ whole genome shotgun (WGS) entry which is preliminary data.</text>
</comment>
<organism evidence="4 6">
    <name type="scientific">Adineta steineri</name>
    <dbReference type="NCBI Taxonomy" id="433720"/>
    <lineage>
        <taxon>Eukaryota</taxon>
        <taxon>Metazoa</taxon>
        <taxon>Spiralia</taxon>
        <taxon>Gnathifera</taxon>
        <taxon>Rotifera</taxon>
        <taxon>Eurotatoria</taxon>
        <taxon>Bdelloidea</taxon>
        <taxon>Adinetida</taxon>
        <taxon>Adinetidae</taxon>
        <taxon>Adineta</taxon>
    </lineage>
</organism>
<keyword evidence="3" id="KW-0175">Coiled coil</keyword>
<gene>
    <name evidence="4" type="ORF">IZO911_LOCUS912</name>
    <name evidence="5" type="ORF">KXQ929_LOCUS21001</name>
</gene>
<dbReference type="EMBL" id="CAJNOE010000004">
    <property type="protein sequence ID" value="CAF0715462.1"/>
    <property type="molecule type" value="Genomic_DNA"/>
</dbReference>
<accession>A0A813M825</accession>
<evidence type="ECO:0000256" key="1">
    <source>
        <dbReference type="ARBA" id="ARBA00022737"/>
    </source>
</evidence>
<keyword evidence="1" id="KW-0677">Repeat</keyword>
<evidence type="ECO:0000313" key="6">
    <source>
        <dbReference type="Proteomes" id="UP000663860"/>
    </source>
</evidence>
<dbReference type="EMBL" id="CAJOBB010001510">
    <property type="protein sequence ID" value="CAF3867307.1"/>
    <property type="molecule type" value="Genomic_DNA"/>
</dbReference>
<dbReference type="PANTHER" id="PTHR24104">
    <property type="entry name" value="E3 UBIQUITIN-PROTEIN LIGASE NHLRC1-RELATED"/>
    <property type="match status" value="1"/>
</dbReference>
<sequence length="479" mass="53870">MTTVAAKARCVTCGKEKSTVRCDGCSQPFCYNHLVDHRQQLSKQLDEIEVSRDLFRQTLTDQSAKPENQTLIKQVDQWEQDSITKIRQTANEARKLLLKHTSKYLSEIETKLNILTEQLRESRAENDFVEADLQRWNKQLTEMNNELVKPSTIKIQHSSTPLITTIHVNVSVSSHLPNLDIDAKWIQHGITVAGLGGQGSRNNQLYSPYSVYIDEDETMYIADYNNNRIVAWKRGASNGEIVAGGNGPGNQDNQLNTPTSVIVDKLNDCLIISDYSNQRVIRWPRQNGTRGQTIIPNITCYGLTMNNEEHLYVCDYGKHEVRRWEMGDTNGILVAGGNGQGNRLDQLNQPWSIFVDEENSLYISDSGNHRVMKWVEDAKEGIIVAGGQGLGNRLTQVSYPRGVVVDLLGNIYVADQCNSRVMRWPKHAIQGSIIVGDIKQGAEANQLNSPLDLSFDRQGNLYVVDSSNHRVQKFNVDSS</sequence>
<dbReference type="SUPFAM" id="SSF101898">
    <property type="entry name" value="NHL repeat"/>
    <property type="match status" value="1"/>
</dbReference>
<dbReference type="CDD" id="cd05819">
    <property type="entry name" value="NHL"/>
    <property type="match status" value="1"/>
</dbReference>
<dbReference type="PANTHER" id="PTHR24104:SF25">
    <property type="entry name" value="PROTEIN LIN-41"/>
    <property type="match status" value="1"/>
</dbReference>
<evidence type="ECO:0000256" key="2">
    <source>
        <dbReference type="PROSITE-ProRule" id="PRU00504"/>
    </source>
</evidence>
<dbReference type="Gene3D" id="2.120.10.30">
    <property type="entry name" value="TolB, C-terminal domain"/>
    <property type="match status" value="3"/>
</dbReference>
<protein>
    <submittedName>
        <fullName evidence="4">Uncharacterized protein</fullName>
    </submittedName>
</protein>
<dbReference type="InterPro" id="IPR050952">
    <property type="entry name" value="TRIM-NHL_E3_ligases"/>
</dbReference>
<dbReference type="InterPro" id="IPR001258">
    <property type="entry name" value="NHL_repeat"/>
</dbReference>
<feature type="repeat" description="NHL" evidence="2">
    <location>
        <begin position="441"/>
        <end position="477"/>
    </location>
</feature>
<dbReference type="GO" id="GO:0043161">
    <property type="term" value="P:proteasome-mediated ubiquitin-dependent protein catabolic process"/>
    <property type="evidence" value="ECO:0007669"/>
    <property type="project" value="TreeGrafter"/>
</dbReference>
<feature type="coiled-coil region" evidence="3">
    <location>
        <begin position="105"/>
        <end position="146"/>
    </location>
</feature>
<reference evidence="4" key="1">
    <citation type="submission" date="2021-02" db="EMBL/GenBank/DDBJ databases">
        <authorList>
            <person name="Nowell W R."/>
        </authorList>
    </citation>
    <scope>NUCLEOTIDE SEQUENCE</scope>
</reference>
<evidence type="ECO:0000313" key="4">
    <source>
        <dbReference type="EMBL" id="CAF0715462.1"/>
    </source>
</evidence>
<evidence type="ECO:0000256" key="3">
    <source>
        <dbReference type="SAM" id="Coils"/>
    </source>
</evidence>